<comment type="caution">
    <text evidence="1">The sequence shown here is derived from an EMBL/GenBank/DDBJ whole genome shotgun (WGS) entry which is preliminary data.</text>
</comment>
<accession>A0ACC3MWZ1</accession>
<reference evidence="1" key="1">
    <citation type="submission" date="2023-07" db="EMBL/GenBank/DDBJ databases">
        <title>Black Yeasts Isolated from many extreme environments.</title>
        <authorList>
            <person name="Coleine C."/>
            <person name="Stajich J.E."/>
            <person name="Selbmann L."/>
        </authorList>
    </citation>
    <scope>NUCLEOTIDE SEQUENCE</scope>
    <source>
        <strain evidence="1">CCFEE 5714</strain>
    </source>
</reference>
<name>A0ACC3MWZ1_9PEZI</name>
<gene>
    <name evidence="1" type="primary">KRE9_2</name>
    <name evidence="1" type="ORF">LTR37_013209</name>
</gene>
<keyword evidence="2" id="KW-1185">Reference proteome</keyword>
<proteinExistence type="predicted"/>
<evidence type="ECO:0000313" key="1">
    <source>
        <dbReference type="EMBL" id="KAK3705601.1"/>
    </source>
</evidence>
<protein>
    <submittedName>
        <fullName evidence="1">Cell wall synthesis protein kre9</fullName>
    </submittedName>
</protein>
<dbReference type="Proteomes" id="UP001281147">
    <property type="component" value="Unassembled WGS sequence"/>
</dbReference>
<dbReference type="EMBL" id="JAUTXU010000128">
    <property type="protein sequence ID" value="KAK3705601.1"/>
    <property type="molecule type" value="Genomic_DNA"/>
</dbReference>
<sequence>MRLQLLTLISTLTSFAFADVQFVSPAPGASVSAGSITVTWRDSGEAPALSDLATYDLYLMVGGQVDTDAIPLGPIGTPQAGTTSAKGTIDPTVAESLPNGFYLRMISTPADGGQVINYSDRFTVTGMTGTVAPNIKKAVTALGGSTVGPPTVNEVNNVAPVASVPADPAAGDYGVPYGQQKGPTKYAPMQKVPPTKITAKKVTPLNPTSAWTVATTWLPKPTVISTVTEPNTFSVRSRANTVAPQSKPTGDMQKFLARWKD</sequence>
<organism evidence="1 2">
    <name type="scientific">Vermiconidia calcicola</name>
    <dbReference type="NCBI Taxonomy" id="1690605"/>
    <lineage>
        <taxon>Eukaryota</taxon>
        <taxon>Fungi</taxon>
        <taxon>Dikarya</taxon>
        <taxon>Ascomycota</taxon>
        <taxon>Pezizomycotina</taxon>
        <taxon>Dothideomycetes</taxon>
        <taxon>Dothideomycetidae</taxon>
        <taxon>Mycosphaerellales</taxon>
        <taxon>Extremaceae</taxon>
        <taxon>Vermiconidia</taxon>
    </lineage>
</organism>
<evidence type="ECO:0000313" key="2">
    <source>
        <dbReference type="Proteomes" id="UP001281147"/>
    </source>
</evidence>